<evidence type="ECO:0000256" key="1">
    <source>
        <dbReference type="ARBA" id="ARBA00004123"/>
    </source>
</evidence>
<evidence type="ECO:0000256" key="9">
    <source>
        <dbReference type="SAM" id="Coils"/>
    </source>
</evidence>
<keyword evidence="6" id="KW-0539">Nucleus</keyword>
<organism evidence="11 12">
    <name type="scientific">Zygosaccharomyces rouxii</name>
    <dbReference type="NCBI Taxonomy" id="4956"/>
    <lineage>
        <taxon>Eukaryota</taxon>
        <taxon>Fungi</taxon>
        <taxon>Dikarya</taxon>
        <taxon>Ascomycota</taxon>
        <taxon>Saccharomycotina</taxon>
        <taxon>Saccharomycetes</taxon>
        <taxon>Saccharomycetales</taxon>
        <taxon>Saccharomycetaceae</taxon>
        <taxon>Zygosaccharomyces</taxon>
    </lineage>
</organism>
<comment type="subcellular location">
    <subcellularLocation>
        <location evidence="1">Nucleus</location>
    </subcellularLocation>
</comment>
<keyword evidence="7" id="KW-0131">Cell cycle</keyword>
<comment type="similarity">
    <text evidence="2">Belongs to the MAD1 family.</text>
</comment>
<feature type="region of interest" description="Disordered" evidence="10">
    <location>
        <begin position="1"/>
        <end position="24"/>
    </location>
</feature>
<accession>A0A1Q3AJL2</accession>
<gene>
    <name evidence="11" type="ORF">ZYGR_0AY01050</name>
</gene>
<proteinExistence type="inferred from homology"/>
<evidence type="ECO:0000313" key="12">
    <source>
        <dbReference type="Proteomes" id="UP000187013"/>
    </source>
</evidence>
<dbReference type="GO" id="GO:0000776">
    <property type="term" value="C:kinetochore"/>
    <property type="evidence" value="ECO:0007669"/>
    <property type="project" value="TreeGrafter"/>
</dbReference>
<sequence length="654" mass="76631">MTSSNDGSSPFLESPVQASPKMSPQIDRQVMSLQYKLNTVQNEFEIEKLRLQQQSNLLDKKYRNTVEELEKALDDTKYLYETNGRLEQELSDLKNRLSQSDGTKDEELQKLRSELRAKDYRIDELESTYQSKLSKLETKLENNQVESQSSQTLLKRYEEEISKQSGQIKMLQRANCEKDDELATLKASNVVTQHHNYSTEELQELTVTNKMLQDQLQYAKELEEANMQQAGELKRLRMTSESQNFWKSENEKLQNKVEQLNALEKQFQDSQLENVQLKSQIASWGLYTDGKQSPEDIVRDWTLTKKECIVLNDENKKIRFDLMNMKNLNDELAHERNQLLDLNKNYEANIINLKKLNHEVEQQKQLSFEECRLLRIEMEELSKFSKDSNRDTDAGYGSLVDSYKNQTEDLTGELKKLNDQLLAREPATKKRKASDQLGLNYSQRLNELQLENVSLLRELSKCQDTVTILEDKIKNLTELKEKKVRILQLRDNPLLRDQFVKRKQLELLKKENADLLQFAQTNNSGDQELEYVPISVYKSLNFEIKQQEEGLFRANKKFVRLKEVFNKKSLEFIDVVNSLLGFRLEFQQDSKVKIISCFKPERSLVVDLNENTLKSNLDRDIEDWENLLQLWVDQRGQIPCFLATITLKLWEAST</sequence>
<feature type="coiled-coil region" evidence="9">
    <location>
        <begin position="202"/>
        <end position="280"/>
    </location>
</feature>
<dbReference type="GO" id="GO:0005635">
    <property type="term" value="C:nuclear envelope"/>
    <property type="evidence" value="ECO:0007669"/>
    <property type="project" value="TreeGrafter"/>
</dbReference>
<comment type="caution">
    <text evidence="11">The sequence shown here is derived from an EMBL/GenBank/DDBJ whole genome shotgun (WGS) entry which is preliminary data.</text>
</comment>
<evidence type="ECO:0000256" key="7">
    <source>
        <dbReference type="ARBA" id="ARBA00023306"/>
    </source>
</evidence>
<dbReference type="GO" id="GO:0051301">
    <property type="term" value="P:cell division"/>
    <property type="evidence" value="ECO:0007669"/>
    <property type="project" value="UniProtKB-KW"/>
</dbReference>
<keyword evidence="5" id="KW-0498">Mitosis</keyword>
<dbReference type="Gene3D" id="3.30.457.60">
    <property type="match status" value="1"/>
</dbReference>
<dbReference type="Proteomes" id="UP000187013">
    <property type="component" value="Unassembled WGS sequence"/>
</dbReference>
<evidence type="ECO:0000256" key="4">
    <source>
        <dbReference type="ARBA" id="ARBA00022618"/>
    </source>
</evidence>
<dbReference type="InterPro" id="IPR008672">
    <property type="entry name" value="Mad1"/>
</dbReference>
<dbReference type="GO" id="GO:0072686">
    <property type="term" value="C:mitotic spindle"/>
    <property type="evidence" value="ECO:0007669"/>
    <property type="project" value="TreeGrafter"/>
</dbReference>
<feature type="coiled-coil region" evidence="9">
    <location>
        <begin position="83"/>
        <end position="174"/>
    </location>
</feature>
<keyword evidence="9" id="KW-0175">Coiled coil</keyword>
<evidence type="ECO:0000256" key="8">
    <source>
        <dbReference type="ARBA" id="ARBA00032890"/>
    </source>
</evidence>
<evidence type="ECO:0000256" key="2">
    <source>
        <dbReference type="ARBA" id="ARBA00008029"/>
    </source>
</evidence>
<reference evidence="11 12" key="1">
    <citation type="submission" date="2016-08" db="EMBL/GenBank/DDBJ databases">
        <title>Draft genome sequence of allopolyploid Zygosaccharomyces rouxii.</title>
        <authorList>
            <person name="Watanabe J."/>
            <person name="Uehara K."/>
            <person name="Mogi Y."/>
            <person name="Tsukioka Y."/>
        </authorList>
    </citation>
    <scope>NUCLEOTIDE SEQUENCE [LARGE SCALE GENOMIC DNA]</scope>
    <source>
        <strain evidence="11 12">NBRC 110957</strain>
    </source>
</reference>
<dbReference type="PANTHER" id="PTHR23168:SF0">
    <property type="entry name" value="MITOTIC SPINDLE ASSEMBLY CHECKPOINT PROTEIN MAD1"/>
    <property type="match status" value="1"/>
</dbReference>
<evidence type="ECO:0000256" key="5">
    <source>
        <dbReference type="ARBA" id="ARBA00022776"/>
    </source>
</evidence>
<keyword evidence="4" id="KW-0132">Cell division</keyword>
<name>A0A1Q3AJL2_ZYGRO</name>
<dbReference type="OrthoDB" id="331602at2759"/>
<evidence type="ECO:0000313" key="11">
    <source>
        <dbReference type="EMBL" id="GAV55713.1"/>
    </source>
</evidence>
<dbReference type="EMBL" id="BDGX01000051">
    <property type="protein sequence ID" value="GAV55713.1"/>
    <property type="molecule type" value="Genomic_DNA"/>
</dbReference>
<dbReference type="Pfam" id="PF05557">
    <property type="entry name" value="MAD"/>
    <property type="match status" value="1"/>
</dbReference>
<feature type="coiled-coil region" evidence="9">
    <location>
        <begin position="322"/>
        <end position="363"/>
    </location>
</feature>
<dbReference type="GO" id="GO:0051315">
    <property type="term" value="P:attachment of mitotic spindle microtubules to kinetochore"/>
    <property type="evidence" value="ECO:0007669"/>
    <property type="project" value="TreeGrafter"/>
</dbReference>
<evidence type="ECO:0000256" key="3">
    <source>
        <dbReference type="ARBA" id="ARBA00022019"/>
    </source>
</evidence>
<dbReference type="AlphaFoldDB" id="A0A1Q3AJL2"/>
<feature type="coiled-coil region" evidence="9">
    <location>
        <begin position="445"/>
        <end position="479"/>
    </location>
</feature>
<dbReference type="PANTHER" id="PTHR23168">
    <property type="entry name" value="MITOTIC SPINDLE ASSEMBLY CHECKPOINT PROTEIN MAD1 MITOTIC ARREST DEFICIENT-LIKE PROTEIN 1"/>
    <property type="match status" value="1"/>
</dbReference>
<evidence type="ECO:0000256" key="10">
    <source>
        <dbReference type="SAM" id="MobiDB-lite"/>
    </source>
</evidence>
<protein>
    <recommendedName>
        <fullName evidence="3">Spindle assembly checkpoint component MAD1</fullName>
    </recommendedName>
    <alternativeName>
        <fullName evidence="8">Mitotic arrest deficient protein 1</fullName>
    </alternativeName>
</protein>
<evidence type="ECO:0000256" key="6">
    <source>
        <dbReference type="ARBA" id="ARBA00023242"/>
    </source>
</evidence>
<dbReference type="GO" id="GO:0007094">
    <property type="term" value="P:mitotic spindle assembly checkpoint signaling"/>
    <property type="evidence" value="ECO:0007669"/>
    <property type="project" value="InterPro"/>
</dbReference>